<accession>A0A316FB46</accession>
<keyword evidence="7 12" id="KW-0798">TonB box</keyword>
<dbReference type="SUPFAM" id="SSF56935">
    <property type="entry name" value="Porins"/>
    <property type="match status" value="1"/>
</dbReference>
<evidence type="ECO:0000256" key="10">
    <source>
        <dbReference type="ARBA" id="ARBA00023237"/>
    </source>
</evidence>
<keyword evidence="10 11" id="KW-0998">Cell outer membrane</keyword>
<keyword evidence="4 11" id="KW-1134">Transmembrane beta strand</keyword>
<organism evidence="16 17">
    <name type="scientific">Pleionea mediterranea</name>
    <dbReference type="NCBI Taxonomy" id="523701"/>
    <lineage>
        <taxon>Bacteria</taxon>
        <taxon>Pseudomonadati</taxon>
        <taxon>Pseudomonadota</taxon>
        <taxon>Gammaproteobacteria</taxon>
        <taxon>Oceanospirillales</taxon>
        <taxon>Pleioneaceae</taxon>
        <taxon>Pleionea</taxon>
    </lineage>
</organism>
<feature type="domain" description="TonB-dependent receptor plug" evidence="15">
    <location>
        <begin position="80"/>
        <end position="177"/>
    </location>
</feature>
<keyword evidence="5 11" id="KW-0812">Transmembrane</keyword>
<evidence type="ECO:0000256" key="1">
    <source>
        <dbReference type="ARBA" id="ARBA00004571"/>
    </source>
</evidence>
<proteinExistence type="inferred from homology"/>
<dbReference type="InterPro" id="IPR039426">
    <property type="entry name" value="TonB-dep_rcpt-like"/>
</dbReference>
<dbReference type="OrthoDB" id="9764669at2"/>
<dbReference type="AlphaFoldDB" id="A0A316FB46"/>
<sequence length="661" mass="75138">MFINQKSRMFSCFLPKLSCYYAAAIILSVTLVTSINLSASSPASLSKQQNGSHASESVEDKITITLIEDPLLSKAPETVSAENINLNDIIEQPDSILDFIENAQGVSANGQGGLFQTWSIRGVAKHRVRTLVEGIPLVTERRAGISASFIEPTMLSSIDIVRGPVSTFFGTGALGGAANMYMADPVGTRISSGFQTQGNARYFSLLHQEGSSALGISHRKAANSEAANGQKLNDRFELKNFYWKQQWDAESTHYEFIWLEAQTDNIGKSNLRYPSERVTTYPKDDHRLIRLSANQESGASWALYWHPSDLISENVRVGERINTSINQSDDFGANFRQPLWFSEHSQTTLGLDWFARRSVNATEREQQINDENSQWFSIMKSGELDDIGIFLSSRFQYSDTNWHIGTRYNWHQESVGHSKSITDEASSVFIGLDTTLSSNWILTSNLSSGFRFPTLSERFYTGTTARGEVVSVTELETERSTNFDLGVKWSYKSSQLQLQMFHMKVNNYIERVKLQDGRNSYLNRDQGNISGLEIRYQQRKKEHFWKVDYNRYIGKDENGRWLSDIPADELTVTYRYQIEQWDLGFNWRYRREKSDVGIGESATDDANIIALRLQYMLDQQWTFSGYIDNALNKLYVASNDDLDTWAKGRTVGFSVHWTMLP</sequence>
<dbReference type="Gene3D" id="2.170.130.10">
    <property type="entry name" value="TonB-dependent receptor, plug domain"/>
    <property type="match status" value="1"/>
</dbReference>
<keyword evidence="17" id="KW-1185">Reference proteome</keyword>
<evidence type="ECO:0000256" key="12">
    <source>
        <dbReference type="RuleBase" id="RU003357"/>
    </source>
</evidence>
<protein>
    <submittedName>
        <fullName evidence="16">Iron complex outermembrane receptor protein</fullName>
    </submittedName>
</protein>
<comment type="subcellular location">
    <subcellularLocation>
        <location evidence="1 11">Cell outer membrane</location>
        <topology evidence="1 11">Multi-pass membrane protein</topology>
    </subcellularLocation>
</comment>
<keyword evidence="6" id="KW-0732">Signal</keyword>
<dbReference type="InterPro" id="IPR000531">
    <property type="entry name" value="Beta-barrel_TonB"/>
</dbReference>
<dbReference type="Pfam" id="PF00593">
    <property type="entry name" value="TonB_dep_Rec_b-barrel"/>
    <property type="match status" value="1"/>
</dbReference>
<evidence type="ECO:0000259" key="14">
    <source>
        <dbReference type="Pfam" id="PF00593"/>
    </source>
</evidence>
<evidence type="ECO:0000256" key="6">
    <source>
        <dbReference type="ARBA" id="ARBA00022729"/>
    </source>
</evidence>
<feature type="transmembrane region" description="Helical" evidence="13">
    <location>
        <begin position="20"/>
        <end position="39"/>
    </location>
</feature>
<evidence type="ECO:0000256" key="4">
    <source>
        <dbReference type="ARBA" id="ARBA00022452"/>
    </source>
</evidence>
<dbReference type="Pfam" id="PF07715">
    <property type="entry name" value="Plug"/>
    <property type="match status" value="1"/>
</dbReference>
<dbReference type="RefSeq" id="WP_109765024.1">
    <property type="nucleotide sequence ID" value="NZ_QGGU01000016.1"/>
</dbReference>
<evidence type="ECO:0000256" key="8">
    <source>
        <dbReference type="ARBA" id="ARBA00023136"/>
    </source>
</evidence>
<dbReference type="InterPro" id="IPR037066">
    <property type="entry name" value="Plug_dom_sf"/>
</dbReference>
<dbReference type="PANTHER" id="PTHR30069:SF29">
    <property type="entry name" value="HEMOGLOBIN AND HEMOGLOBIN-HAPTOGLOBIN-BINDING PROTEIN 1-RELATED"/>
    <property type="match status" value="1"/>
</dbReference>
<dbReference type="Gene3D" id="2.40.170.20">
    <property type="entry name" value="TonB-dependent receptor, beta-barrel domain"/>
    <property type="match status" value="1"/>
</dbReference>
<evidence type="ECO:0000256" key="2">
    <source>
        <dbReference type="ARBA" id="ARBA00008143"/>
    </source>
</evidence>
<dbReference type="EMBL" id="QGGU01000016">
    <property type="protein sequence ID" value="PWK43590.1"/>
    <property type="molecule type" value="Genomic_DNA"/>
</dbReference>
<gene>
    <name evidence="16" type="ORF">C8D97_1164</name>
</gene>
<keyword evidence="8 11" id="KW-0472">Membrane</keyword>
<dbReference type="InterPro" id="IPR036942">
    <property type="entry name" value="Beta-barrel_TonB_sf"/>
</dbReference>
<dbReference type="PANTHER" id="PTHR30069">
    <property type="entry name" value="TONB-DEPENDENT OUTER MEMBRANE RECEPTOR"/>
    <property type="match status" value="1"/>
</dbReference>
<name>A0A316FB46_9GAMM</name>
<evidence type="ECO:0000256" key="11">
    <source>
        <dbReference type="PROSITE-ProRule" id="PRU01360"/>
    </source>
</evidence>
<keyword evidence="9 16" id="KW-0675">Receptor</keyword>
<comment type="caution">
    <text evidence="16">The sequence shown here is derived from an EMBL/GenBank/DDBJ whole genome shotgun (WGS) entry which is preliminary data.</text>
</comment>
<dbReference type="GO" id="GO:0009279">
    <property type="term" value="C:cell outer membrane"/>
    <property type="evidence" value="ECO:0007669"/>
    <property type="project" value="UniProtKB-SubCell"/>
</dbReference>
<keyword evidence="3 11" id="KW-0813">Transport</keyword>
<dbReference type="Proteomes" id="UP000245790">
    <property type="component" value="Unassembled WGS sequence"/>
</dbReference>
<dbReference type="GO" id="GO:0044718">
    <property type="term" value="P:siderophore transmembrane transport"/>
    <property type="evidence" value="ECO:0007669"/>
    <property type="project" value="TreeGrafter"/>
</dbReference>
<evidence type="ECO:0000256" key="7">
    <source>
        <dbReference type="ARBA" id="ARBA00023077"/>
    </source>
</evidence>
<evidence type="ECO:0000259" key="15">
    <source>
        <dbReference type="Pfam" id="PF07715"/>
    </source>
</evidence>
<evidence type="ECO:0000313" key="17">
    <source>
        <dbReference type="Proteomes" id="UP000245790"/>
    </source>
</evidence>
<evidence type="ECO:0000256" key="5">
    <source>
        <dbReference type="ARBA" id="ARBA00022692"/>
    </source>
</evidence>
<feature type="domain" description="TonB-dependent receptor-like beta-barrel" evidence="14">
    <location>
        <begin position="232"/>
        <end position="629"/>
    </location>
</feature>
<dbReference type="InterPro" id="IPR012910">
    <property type="entry name" value="Plug_dom"/>
</dbReference>
<evidence type="ECO:0000256" key="3">
    <source>
        <dbReference type="ARBA" id="ARBA00022448"/>
    </source>
</evidence>
<evidence type="ECO:0000256" key="9">
    <source>
        <dbReference type="ARBA" id="ARBA00023170"/>
    </source>
</evidence>
<reference evidence="16 17" key="1">
    <citation type="submission" date="2018-05" db="EMBL/GenBank/DDBJ databases">
        <title>Genomic Encyclopedia of Type Strains, Phase IV (KMG-IV): sequencing the most valuable type-strain genomes for metagenomic binning, comparative biology and taxonomic classification.</title>
        <authorList>
            <person name="Goeker M."/>
        </authorList>
    </citation>
    <scope>NUCLEOTIDE SEQUENCE [LARGE SCALE GENOMIC DNA]</scope>
    <source>
        <strain evidence="16 17">DSM 25350</strain>
    </source>
</reference>
<dbReference type="GO" id="GO:0015344">
    <property type="term" value="F:siderophore uptake transmembrane transporter activity"/>
    <property type="evidence" value="ECO:0007669"/>
    <property type="project" value="TreeGrafter"/>
</dbReference>
<evidence type="ECO:0000313" key="16">
    <source>
        <dbReference type="EMBL" id="PWK43590.1"/>
    </source>
</evidence>
<evidence type="ECO:0000256" key="13">
    <source>
        <dbReference type="SAM" id="Phobius"/>
    </source>
</evidence>
<keyword evidence="13" id="KW-1133">Transmembrane helix</keyword>
<comment type="similarity">
    <text evidence="2">Belongs to the TonB-dependent receptor family. Hemoglobin/haptoglobin binding protein subfamily.</text>
</comment>
<dbReference type="PROSITE" id="PS52016">
    <property type="entry name" value="TONB_DEPENDENT_REC_3"/>
    <property type="match status" value="1"/>
</dbReference>